<keyword evidence="2" id="KW-1185">Reference proteome</keyword>
<dbReference type="Proteomes" id="UP000183832">
    <property type="component" value="Unassembled WGS sequence"/>
</dbReference>
<gene>
    <name evidence="1" type="ORF">CLUMA_CG019749</name>
</gene>
<accession>A0A1J1J1Q0</accession>
<proteinExistence type="predicted"/>
<evidence type="ECO:0000313" key="2">
    <source>
        <dbReference type="Proteomes" id="UP000183832"/>
    </source>
</evidence>
<evidence type="ECO:0000313" key="1">
    <source>
        <dbReference type="EMBL" id="CRL06459.1"/>
    </source>
</evidence>
<sequence>MTFSWENQNSSRNCYQTHMGTIQLKSDASQRIISFNYSNANKCSNPKKMTQFHDKSYGCHRAIGFRL</sequence>
<organism evidence="1 2">
    <name type="scientific">Clunio marinus</name>
    <dbReference type="NCBI Taxonomy" id="568069"/>
    <lineage>
        <taxon>Eukaryota</taxon>
        <taxon>Metazoa</taxon>
        <taxon>Ecdysozoa</taxon>
        <taxon>Arthropoda</taxon>
        <taxon>Hexapoda</taxon>
        <taxon>Insecta</taxon>
        <taxon>Pterygota</taxon>
        <taxon>Neoptera</taxon>
        <taxon>Endopterygota</taxon>
        <taxon>Diptera</taxon>
        <taxon>Nematocera</taxon>
        <taxon>Chironomoidea</taxon>
        <taxon>Chironomidae</taxon>
        <taxon>Clunio</taxon>
    </lineage>
</organism>
<dbReference type="AlphaFoldDB" id="A0A1J1J1Q0"/>
<dbReference type="EMBL" id="CVRI01000067">
    <property type="protein sequence ID" value="CRL06459.1"/>
    <property type="molecule type" value="Genomic_DNA"/>
</dbReference>
<name>A0A1J1J1Q0_9DIPT</name>
<protein>
    <submittedName>
        <fullName evidence="1">CLUMA_CG019749, isoform A</fullName>
    </submittedName>
</protein>
<reference evidence="1 2" key="1">
    <citation type="submission" date="2015-04" db="EMBL/GenBank/DDBJ databases">
        <authorList>
            <person name="Syromyatnikov M.Y."/>
            <person name="Popov V.N."/>
        </authorList>
    </citation>
    <scope>NUCLEOTIDE SEQUENCE [LARGE SCALE GENOMIC DNA]</scope>
</reference>